<evidence type="ECO:0000313" key="2">
    <source>
        <dbReference type="Proteomes" id="UP000193623"/>
    </source>
</evidence>
<evidence type="ECO:0000313" key="1">
    <source>
        <dbReference type="EMBL" id="SLN43159.1"/>
    </source>
</evidence>
<sequence length="357" mass="38413">MTARVVLLNDTDVNGYHFGCARVMGVIRRQLADRGLAPIGSVPVSLNWQDAHADLVNSADLLVINGEGTLHHASRKGRWLLDAAKATKARGARVALINALWQDNPEDWAELIASVDILSVRDSRSAAAMARQTGRSDIRVMGDLSMCVPLGRAHTSRSGVLVGDSLHASVTARLAQVAGTMPEASLVPVTSSLKFISPHKRGLRRALRIWYAGLRQRQYLRQNPKAQFLPDEAAYVAHVQTKALSVTGRFHAACLAVATRTPFVAVRSNSWKIEALLEDVGLSADRLLSVDALTADRLTPDAWAFSTSEAQAIEAKLAEWAGAASQLFDDIAALVPAPDPRPAASVSLDTRAPTSEK</sequence>
<reference evidence="1 2" key="1">
    <citation type="submission" date="2017-03" db="EMBL/GenBank/DDBJ databases">
        <authorList>
            <person name="Afonso C.L."/>
            <person name="Miller P.J."/>
            <person name="Scott M.A."/>
            <person name="Spackman E."/>
            <person name="Goraichik I."/>
            <person name="Dimitrov K.M."/>
            <person name="Suarez D.L."/>
            <person name="Swayne D.E."/>
        </authorList>
    </citation>
    <scope>NUCLEOTIDE SEQUENCE [LARGE SCALE GENOMIC DNA]</scope>
    <source>
        <strain evidence="1 2">CECT 8397</strain>
    </source>
</reference>
<dbReference type="GO" id="GO:0016740">
    <property type="term" value="F:transferase activity"/>
    <property type="evidence" value="ECO:0007669"/>
    <property type="project" value="UniProtKB-KW"/>
</dbReference>
<dbReference type="PANTHER" id="PTHR36836">
    <property type="entry name" value="COLANIC ACID BIOSYNTHESIS PROTEIN WCAK"/>
    <property type="match status" value="1"/>
</dbReference>
<dbReference type="AlphaFoldDB" id="A0A1Y5SQU4"/>
<dbReference type="EMBL" id="FWFT01000003">
    <property type="protein sequence ID" value="SLN43159.1"/>
    <property type="molecule type" value="Genomic_DNA"/>
</dbReference>
<organism evidence="1 2">
    <name type="scientific">Pseudooctadecabacter jejudonensis</name>
    <dbReference type="NCBI Taxonomy" id="1391910"/>
    <lineage>
        <taxon>Bacteria</taxon>
        <taxon>Pseudomonadati</taxon>
        <taxon>Pseudomonadota</taxon>
        <taxon>Alphaproteobacteria</taxon>
        <taxon>Rhodobacterales</taxon>
        <taxon>Paracoccaceae</taxon>
        <taxon>Pseudooctadecabacter</taxon>
    </lineage>
</organism>
<dbReference type="OrthoDB" id="1123495at2"/>
<dbReference type="Proteomes" id="UP000193623">
    <property type="component" value="Unassembled WGS sequence"/>
</dbReference>
<accession>A0A1Y5SQU4</accession>
<protein>
    <submittedName>
        <fullName evidence="1">Polysaccharide pyruvyl transferase</fullName>
    </submittedName>
</protein>
<dbReference type="RefSeq" id="WP_085864615.1">
    <property type="nucleotide sequence ID" value="NZ_FWFT01000003.1"/>
</dbReference>
<keyword evidence="1" id="KW-0808">Transferase</keyword>
<proteinExistence type="predicted"/>
<dbReference type="PANTHER" id="PTHR36836:SF1">
    <property type="entry name" value="COLANIC ACID BIOSYNTHESIS PROTEIN WCAK"/>
    <property type="match status" value="1"/>
</dbReference>
<keyword evidence="2" id="KW-1185">Reference proteome</keyword>
<gene>
    <name evidence="1" type="ORF">PSJ8397_02205</name>
</gene>
<name>A0A1Y5SQU4_9RHOB</name>